<evidence type="ECO:0000259" key="3">
    <source>
        <dbReference type="PROSITE" id="PS50887"/>
    </source>
</evidence>
<dbReference type="SMART" id="SM00267">
    <property type="entry name" value="GGDEF"/>
    <property type="match status" value="1"/>
</dbReference>
<reference evidence="5" key="1">
    <citation type="journal article" date="2020" name="mSystems">
        <title>Genome- and Community-Level Interaction Insights into Carbon Utilization and Element Cycling Functions of Hydrothermarchaeota in Hydrothermal Sediment.</title>
        <authorList>
            <person name="Zhou Z."/>
            <person name="Liu Y."/>
            <person name="Xu W."/>
            <person name="Pan J."/>
            <person name="Luo Z.H."/>
            <person name="Li M."/>
        </authorList>
    </citation>
    <scope>NUCLEOTIDE SEQUENCE [LARGE SCALE GENOMIC DNA]</scope>
    <source>
        <strain evidence="5">SpSt-1224</strain>
    </source>
</reference>
<evidence type="ECO:0000256" key="1">
    <source>
        <dbReference type="ARBA" id="ARBA00012528"/>
    </source>
</evidence>
<dbReference type="PROSITE" id="PS51833">
    <property type="entry name" value="HDOD"/>
    <property type="match status" value="1"/>
</dbReference>
<feature type="domain" description="GGDEF" evidence="3">
    <location>
        <begin position="534"/>
        <end position="669"/>
    </location>
</feature>
<dbReference type="NCBIfam" id="TIGR00254">
    <property type="entry name" value="GGDEF"/>
    <property type="match status" value="1"/>
</dbReference>
<dbReference type="InterPro" id="IPR029016">
    <property type="entry name" value="GAF-like_dom_sf"/>
</dbReference>
<dbReference type="InterPro" id="IPR050469">
    <property type="entry name" value="Diguanylate_Cyclase"/>
</dbReference>
<dbReference type="GO" id="GO:0005886">
    <property type="term" value="C:plasma membrane"/>
    <property type="evidence" value="ECO:0007669"/>
    <property type="project" value="TreeGrafter"/>
</dbReference>
<dbReference type="CDD" id="cd00077">
    <property type="entry name" value="HDc"/>
    <property type="match status" value="1"/>
</dbReference>
<dbReference type="GO" id="GO:1902201">
    <property type="term" value="P:negative regulation of bacterial-type flagellum-dependent cell motility"/>
    <property type="evidence" value="ECO:0007669"/>
    <property type="project" value="TreeGrafter"/>
</dbReference>
<name>A0A7C2X9N8_9BACT</name>
<dbReference type="AlphaFoldDB" id="A0A7C2X9N8"/>
<dbReference type="InterPro" id="IPR013976">
    <property type="entry name" value="HDOD"/>
</dbReference>
<dbReference type="EMBL" id="DSDS01000057">
    <property type="protein sequence ID" value="HET97597.1"/>
    <property type="molecule type" value="Genomic_DNA"/>
</dbReference>
<dbReference type="NCBIfam" id="TIGR00277">
    <property type="entry name" value="HDIG"/>
    <property type="match status" value="1"/>
</dbReference>
<dbReference type="Proteomes" id="UP000885986">
    <property type="component" value="Unassembled WGS sequence"/>
</dbReference>
<dbReference type="PANTHER" id="PTHR45138:SF9">
    <property type="entry name" value="DIGUANYLATE CYCLASE DGCM-RELATED"/>
    <property type="match status" value="1"/>
</dbReference>
<dbReference type="InterPro" id="IPR000160">
    <property type="entry name" value="GGDEF_dom"/>
</dbReference>
<gene>
    <name evidence="5" type="ORF">ENN98_02640</name>
</gene>
<dbReference type="SMART" id="SM00065">
    <property type="entry name" value="GAF"/>
    <property type="match status" value="1"/>
</dbReference>
<dbReference type="Pfam" id="PF01590">
    <property type="entry name" value="GAF"/>
    <property type="match status" value="1"/>
</dbReference>
<comment type="caution">
    <text evidence="5">The sequence shown here is derived from an EMBL/GenBank/DDBJ whole genome shotgun (WGS) entry which is preliminary data.</text>
</comment>
<dbReference type="EC" id="2.7.7.65" evidence="1"/>
<comment type="catalytic activity">
    <reaction evidence="2">
        <text>2 GTP = 3',3'-c-di-GMP + 2 diphosphate</text>
        <dbReference type="Rhea" id="RHEA:24898"/>
        <dbReference type="ChEBI" id="CHEBI:33019"/>
        <dbReference type="ChEBI" id="CHEBI:37565"/>
        <dbReference type="ChEBI" id="CHEBI:58805"/>
        <dbReference type="EC" id="2.7.7.65"/>
    </reaction>
</comment>
<evidence type="ECO:0000313" key="5">
    <source>
        <dbReference type="EMBL" id="HET97597.1"/>
    </source>
</evidence>
<organism evidence="5">
    <name type="scientific">Desulfurivibrio alkaliphilus</name>
    <dbReference type="NCBI Taxonomy" id="427923"/>
    <lineage>
        <taxon>Bacteria</taxon>
        <taxon>Pseudomonadati</taxon>
        <taxon>Thermodesulfobacteriota</taxon>
        <taxon>Desulfobulbia</taxon>
        <taxon>Desulfobulbales</taxon>
        <taxon>Desulfobulbaceae</taxon>
        <taxon>Desulfurivibrio</taxon>
    </lineage>
</organism>
<dbReference type="GO" id="GO:0043709">
    <property type="term" value="P:cell adhesion involved in single-species biofilm formation"/>
    <property type="evidence" value="ECO:0007669"/>
    <property type="project" value="TreeGrafter"/>
</dbReference>
<dbReference type="CDD" id="cd01949">
    <property type="entry name" value="GGDEF"/>
    <property type="match status" value="1"/>
</dbReference>
<proteinExistence type="predicted"/>
<dbReference type="SMART" id="SM00471">
    <property type="entry name" value="HDc"/>
    <property type="match status" value="1"/>
</dbReference>
<dbReference type="InterPro" id="IPR043128">
    <property type="entry name" value="Rev_trsase/Diguanyl_cyclase"/>
</dbReference>
<dbReference type="GO" id="GO:0052621">
    <property type="term" value="F:diguanylate cyclase activity"/>
    <property type="evidence" value="ECO:0007669"/>
    <property type="project" value="UniProtKB-EC"/>
</dbReference>
<feature type="domain" description="HDOD" evidence="4">
    <location>
        <begin position="25"/>
        <end position="222"/>
    </location>
</feature>
<dbReference type="Pfam" id="PF00990">
    <property type="entry name" value="GGDEF"/>
    <property type="match status" value="1"/>
</dbReference>
<dbReference type="SUPFAM" id="SSF55781">
    <property type="entry name" value="GAF domain-like"/>
    <property type="match status" value="1"/>
</dbReference>
<dbReference type="PANTHER" id="PTHR45138">
    <property type="entry name" value="REGULATORY COMPONENTS OF SENSORY TRANSDUCTION SYSTEM"/>
    <property type="match status" value="1"/>
</dbReference>
<dbReference type="Gene3D" id="1.10.3210.10">
    <property type="entry name" value="Hypothetical protein af1432"/>
    <property type="match status" value="1"/>
</dbReference>
<dbReference type="Gene3D" id="3.30.70.270">
    <property type="match status" value="1"/>
</dbReference>
<accession>A0A7C2X9N8</accession>
<dbReference type="SUPFAM" id="SSF109604">
    <property type="entry name" value="HD-domain/PDEase-like"/>
    <property type="match status" value="1"/>
</dbReference>
<sequence>MQEIPSLLPQPKTVATVLDRPVNELPSLPVVALKLLKLTSDIQSSSLDLARVVETDPALTAKVLRIINSAAYALPRKISSVQQAVVLLGFSTIRTLALEVTLFEQLVPSQHGLAFDRIFFWRHCLSVAALSMAFAESLGHPEPQEVYVAGLLHDIGKIILDVYGRISYRDFLNNNISRSDGLLVEEERALIGLSHDEVGAFFCSEWDIPQGIILAIRLHHQRFSHLNLSADQALLVASVSLANFIAWTQKNGSVNLLGHPILQPEVEEIIDLERLNLQEMIRRMDQEIKSAADFYQFSFPSLEELRENLLRTNLRLARMNTRFYYAREQEQNEVNSELTRMRASLTSPHRSLDSEEIITSTLTSIHRDFDLDRLYLMRVDQESRSLQITNALDTVDSGVDLTACTLAINPLSGALLSSLRNREPVLITGADSGETEALNKLRAREVGLVPFANNNRVLGLIGMDNCRSGKPIRPGALQAVAIVANELGMALGNARRFAEVSRRATMDGLTGVSNRDALDAMLVKAYTAATAEATPLSLAMFDVDHFKKFNDRFGHQAGDSILELLGATARKLTRPSDQVGRYGGEEFLIILNRTGYEEGLNFAERLRREIEKLGILLGKRFPGTPLTVSVGVSSLTPAVESPRQLVALADQALYRAKENGRNRVAGQPAA</sequence>
<dbReference type="InterPro" id="IPR003018">
    <property type="entry name" value="GAF"/>
</dbReference>
<dbReference type="InterPro" id="IPR029787">
    <property type="entry name" value="Nucleotide_cyclase"/>
</dbReference>
<dbReference type="FunFam" id="3.30.70.270:FF:000001">
    <property type="entry name" value="Diguanylate cyclase domain protein"/>
    <property type="match status" value="1"/>
</dbReference>
<protein>
    <recommendedName>
        <fullName evidence="1">diguanylate cyclase</fullName>
        <ecNumber evidence="1">2.7.7.65</ecNumber>
    </recommendedName>
</protein>
<dbReference type="PROSITE" id="PS50887">
    <property type="entry name" value="GGDEF"/>
    <property type="match status" value="1"/>
</dbReference>
<evidence type="ECO:0000259" key="4">
    <source>
        <dbReference type="PROSITE" id="PS51833"/>
    </source>
</evidence>
<dbReference type="Pfam" id="PF08668">
    <property type="entry name" value="HDOD"/>
    <property type="match status" value="1"/>
</dbReference>
<evidence type="ECO:0000256" key="2">
    <source>
        <dbReference type="ARBA" id="ARBA00034247"/>
    </source>
</evidence>
<dbReference type="Gene3D" id="3.30.450.40">
    <property type="match status" value="1"/>
</dbReference>
<dbReference type="InterPro" id="IPR003607">
    <property type="entry name" value="HD/PDEase_dom"/>
</dbReference>
<dbReference type="InterPro" id="IPR006675">
    <property type="entry name" value="HDIG_dom"/>
</dbReference>
<dbReference type="SUPFAM" id="SSF55073">
    <property type="entry name" value="Nucleotide cyclase"/>
    <property type="match status" value="1"/>
</dbReference>